<dbReference type="InterPro" id="IPR048454">
    <property type="entry name" value="YetF_N"/>
</dbReference>
<keyword evidence="4 7" id="KW-0812">Transmembrane</keyword>
<dbReference type="InterPro" id="IPR007353">
    <property type="entry name" value="DUF421"/>
</dbReference>
<keyword evidence="6 7" id="KW-0472">Membrane</keyword>
<evidence type="ECO:0000256" key="4">
    <source>
        <dbReference type="ARBA" id="ARBA00022692"/>
    </source>
</evidence>
<evidence type="ECO:0000259" key="9">
    <source>
        <dbReference type="Pfam" id="PF20730"/>
    </source>
</evidence>
<dbReference type="GO" id="GO:0005886">
    <property type="term" value="C:plasma membrane"/>
    <property type="evidence" value="ECO:0007669"/>
    <property type="project" value="UniProtKB-SubCell"/>
</dbReference>
<dbReference type="EMBL" id="JAGZGG010000019">
    <property type="protein sequence ID" value="MBS5332598.1"/>
    <property type="molecule type" value="Genomic_DNA"/>
</dbReference>
<evidence type="ECO:0000256" key="2">
    <source>
        <dbReference type="ARBA" id="ARBA00006448"/>
    </source>
</evidence>
<protein>
    <submittedName>
        <fullName evidence="10">DUF421 domain-containing protein</fullName>
    </submittedName>
</protein>
<comment type="similarity">
    <text evidence="2">Belongs to the UPF0702 family.</text>
</comment>
<dbReference type="Proteomes" id="UP000759273">
    <property type="component" value="Unassembled WGS sequence"/>
</dbReference>
<keyword evidence="3" id="KW-1003">Cell membrane</keyword>
<dbReference type="PANTHER" id="PTHR34582">
    <property type="entry name" value="UPF0702 TRANSMEMBRANE PROTEIN YCAP"/>
    <property type="match status" value="1"/>
</dbReference>
<dbReference type="Pfam" id="PF20730">
    <property type="entry name" value="YetF_N"/>
    <property type="match status" value="1"/>
</dbReference>
<feature type="domain" description="YetF-like N-terminal transmembrane" evidence="9">
    <location>
        <begin position="11"/>
        <end position="52"/>
    </location>
</feature>
<evidence type="ECO:0000313" key="10">
    <source>
        <dbReference type="EMBL" id="MBS5332598.1"/>
    </source>
</evidence>
<feature type="domain" description="YetF C-terminal" evidence="8">
    <location>
        <begin position="85"/>
        <end position="217"/>
    </location>
</feature>
<organism evidence="10 11">
    <name type="scientific">Subdoligranulum variabile</name>
    <dbReference type="NCBI Taxonomy" id="214851"/>
    <lineage>
        <taxon>Bacteria</taxon>
        <taxon>Bacillati</taxon>
        <taxon>Bacillota</taxon>
        <taxon>Clostridia</taxon>
        <taxon>Eubacteriales</taxon>
        <taxon>Oscillospiraceae</taxon>
        <taxon>Subdoligranulum</taxon>
    </lineage>
</organism>
<dbReference type="Pfam" id="PF04239">
    <property type="entry name" value="DUF421"/>
    <property type="match status" value="1"/>
</dbReference>
<feature type="transmembrane region" description="Helical" evidence="7">
    <location>
        <begin position="65"/>
        <end position="84"/>
    </location>
</feature>
<evidence type="ECO:0000256" key="5">
    <source>
        <dbReference type="ARBA" id="ARBA00022989"/>
    </source>
</evidence>
<proteinExistence type="inferred from homology"/>
<evidence type="ECO:0000256" key="1">
    <source>
        <dbReference type="ARBA" id="ARBA00004651"/>
    </source>
</evidence>
<evidence type="ECO:0000256" key="3">
    <source>
        <dbReference type="ARBA" id="ARBA00022475"/>
    </source>
</evidence>
<dbReference type="Gene3D" id="3.30.240.20">
    <property type="entry name" value="bsu07140 like domains"/>
    <property type="match status" value="2"/>
</dbReference>
<evidence type="ECO:0000256" key="6">
    <source>
        <dbReference type="ARBA" id="ARBA00023136"/>
    </source>
</evidence>
<comment type="subcellular location">
    <subcellularLocation>
        <location evidence="1">Cell membrane</location>
        <topology evidence="1">Multi-pass membrane protein</topology>
    </subcellularLocation>
</comment>
<comment type="caution">
    <text evidence="10">The sequence shown here is derived from an EMBL/GenBank/DDBJ whole genome shotgun (WGS) entry which is preliminary data.</text>
</comment>
<reference evidence="10" key="1">
    <citation type="submission" date="2021-02" db="EMBL/GenBank/DDBJ databases">
        <title>Infant gut strain persistence is associated with maternal origin, phylogeny, and functional potential including surface adhesion and iron acquisition.</title>
        <authorList>
            <person name="Lou Y.C."/>
        </authorList>
    </citation>
    <scope>NUCLEOTIDE SEQUENCE</scope>
    <source>
        <strain evidence="10">L3_101_000M1_dasL3_101_000M1_concoct_87</strain>
    </source>
</reference>
<name>A0A943HI25_9FIRM</name>
<keyword evidence="5 7" id="KW-1133">Transmembrane helix</keyword>
<feature type="transmembrane region" description="Helical" evidence="7">
    <location>
        <begin position="12"/>
        <end position="30"/>
    </location>
</feature>
<gene>
    <name evidence="10" type="ORF">KHY36_08735</name>
</gene>
<dbReference type="AlphaFoldDB" id="A0A943HI25"/>
<evidence type="ECO:0000313" key="11">
    <source>
        <dbReference type="Proteomes" id="UP000759273"/>
    </source>
</evidence>
<accession>A0A943HI25</accession>
<dbReference type="InterPro" id="IPR023090">
    <property type="entry name" value="UPF0702_alpha/beta_dom_sf"/>
</dbReference>
<evidence type="ECO:0000256" key="7">
    <source>
        <dbReference type="SAM" id="Phobius"/>
    </source>
</evidence>
<evidence type="ECO:0000259" key="8">
    <source>
        <dbReference type="Pfam" id="PF04239"/>
    </source>
</evidence>
<sequence>MADVFVEIRQVVLTSLLSLVVMFVFTRIGGKRQIAQMSPFDYLNAVTVGSIGAELATNLEQWWRPLSALIIYILATWLVHYTACKSNAMRSFWSGRSLILMDGGVISKTALQRAAIDVNEFLGQARIAGYFDPNEIETAILETSGQISFLPKSLNRPLTPEDMQLHPDAASIWYDLIIDGQLMQDNLKAAGRDERWLDAQLHTQGIGQRSEVFYAACDKADGFFACRVK</sequence>
<dbReference type="PANTHER" id="PTHR34582:SF7">
    <property type="entry name" value="UPF0702 TRANSMEMBRANE PROTEIN YDFS"/>
    <property type="match status" value="1"/>
</dbReference>